<dbReference type="Proteomes" id="UP000054270">
    <property type="component" value="Unassembled WGS sequence"/>
</dbReference>
<dbReference type="STRING" id="945553.A0A0D2P5S1"/>
<dbReference type="OrthoDB" id="3255035at2759"/>
<protein>
    <recommendedName>
        <fullName evidence="1">G domain-containing protein</fullName>
    </recommendedName>
</protein>
<dbReference type="PANTHER" id="PTHR32046">
    <property type="entry name" value="G DOMAIN-CONTAINING PROTEIN"/>
    <property type="match status" value="1"/>
</dbReference>
<dbReference type="Pfam" id="PF01926">
    <property type="entry name" value="MMR_HSR1"/>
    <property type="match status" value="1"/>
</dbReference>
<sequence>MATFTGKPRTAYVQHTDSRVRLFFMSLSSKLKNSNVSESDLQRLPVIMSSLCQFIGTADPHLRQKPEVGHSLESCTKEILPFKVKNTISDVEGRSVILVDTPGYDDSDPLIRDQDRLEIIIKWLKSRPGLKLNGIIVLHDITLARIADNSSIVAHAAMPHPPNVTFVTTKWPSSKPYPKEYEEHEAELQSLLSRAPKVEVKRFDNSAQSVWKIIDDVSPPSGVKSDPRQHLITQLESILNRSKMTVNAKEKRTNLNSILPIASEDFQNLPAIMLLGQTGCGKSSFINVADPHLDHKPQVSDMLASCTKVPQEFKVKNPSNPQKSVILVDTPGLNDSDPLHGDRKQLGVIIDWLKKRPNMKFAGVFYLYDITETRIAHPLRKVVNTVQKEKKDSRSPQTIFLTTKWTSTDFSLCRSREEELRDYLPEGTMKRFNGSADSAWEIIGDICTPPNQLSAQKLWSQLENIRDSFLPAPGENIIVKFFMESIEWIKRP</sequence>
<dbReference type="SUPFAM" id="SSF52540">
    <property type="entry name" value="P-loop containing nucleoside triphosphate hydrolases"/>
    <property type="match status" value="2"/>
</dbReference>
<accession>A0A0D2P5S1</accession>
<dbReference type="OMA" id="TMYDSRD"/>
<dbReference type="GO" id="GO:0005525">
    <property type="term" value="F:GTP binding"/>
    <property type="evidence" value="ECO:0007669"/>
    <property type="project" value="InterPro"/>
</dbReference>
<dbReference type="EMBL" id="KN817528">
    <property type="protein sequence ID" value="KJA26259.1"/>
    <property type="molecule type" value="Genomic_DNA"/>
</dbReference>
<dbReference type="AlphaFoldDB" id="A0A0D2P5S1"/>
<reference evidence="3" key="1">
    <citation type="submission" date="2014-04" db="EMBL/GenBank/DDBJ databases">
        <title>Evolutionary Origins and Diversification of the Mycorrhizal Mutualists.</title>
        <authorList>
            <consortium name="DOE Joint Genome Institute"/>
            <consortium name="Mycorrhizal Genomics Consortium"/>
            <person name="Kohler A."/>
            <person name="Kuo A."/>
            <person name="Nagy L.G."/>
            <person name="Floudas D."/>
            <person name="Copeland A."/>
            <person name="Barry K.W."/>
            <person name="Cichocki N."/>
            <person name="Veneault-Fourrey C."/>
            <person name="LaButti K."/>
            <person name="Lindquist E.A."/>
            <person name="Lipzen A."/>
            <person name="Lundell T."/>
            <person name="Morin E."/>
            <person name="Murat C."/>
            <person name="Riley R."/>
            <person name="Ohm R."/>
            <person name="Sun H."/>
            <person name="Tunlid A."/>
            <person name="Henrissat B."/>
            <person name="Grigoriev I.V."/>
            <person name="Hibbett D.S."/>
            <person name="Martin F."/>
        </authorList>
    </citation>
    <scope>NUCLEOTIDE SEQUENCE [LARGE SCALE GENOMIC DNA]</scope>
    <source>
        <strain evidence="3">FD-334 SS-4</strain>
    </source>
</reference>
<dbReference type="PANTHER" id="PTHR32046:SF11">
    <property type="entry name" value="IMMUNE-ASSOCIATED NUCLEOTIDE-BINDING PROTEIN 10-LIKE"/>
    <property type="match status" value="1"/>
</dbReference>
<dbReference type="InterPro" id="IPR006073">
    <property type="entry name" value="GTP-bd"/>
</dbReference>
<evidence type="ECO:0000313" key="2">
    <source>
        <dbReference type="EMBL" id="KJA26259.1"/>
    </source>
</evidence>
<name>A0A0D2P5S1_HYPSF</name>
<dbReference type="Gene3D" id="3.40.50.300">
    <property type="entry name" value="P-loop containing nucleotide triphosphate hydrolases"/>
    <property type="match status" value="2"/>
</dbReference>
<proteinExistence type="predicted"/>
<evidence type="ECO:0000259" key="1">
    <source>
        <dbReference type="Pfam" id="PF01926"/>
    </source>
</evidence>
<evidence type="ECO:0000313" key="3">
    <source>
        <dbReference type="Proteomes" id="UP000054270"/>
    </source>
</evidence>
<organism evidence="2 3">
    <name type="scientific">Hypholoma sublateritium (strain FD-334 SS-4)</name>
    <dbReference type="NCBI Taxonomy" id="945553"/>
    <lineage>
        <taxon>Eukaryota</taxon>
        <taxon>Fungi</taxon>
        <taxon>Dikarya</taxon>
        <taxon>Basidiomycota</taxon>
        <taxon>Agaricomycotina</taxon>
        <taxon>Agaricomycetes</taxon>
        <taxon>Agaricomycetidae</taxon>
        <taxon>Agaricales</taxon>
        <taxon>Agaricineae</taxon>
        <taxon>Strophariaceae</taxon>
        <taxon>Hypholoma</taxon>
    </lineage>
</organism>
<gene>
    <name evidence="2" type="ORF">HYPSUDRAFT_52572</name>
</gene>
<dbReference type="InterPro" id="IPR027417">
    <property type="entry name" value="P-loop_NTPase"/>
</dbReference>
<keyword evidence="3" id="KW-1185">Reference proteome</keyword>
<dbReference type="CDD" id="cd00882">
    <property type="entry name" value="Ras_like_GTPase"/>
    <property type="match status" value="1"/>
</dbReference>
<feature type="domain" description="G" evidence="1">
    <location>
        <begin position="272"/>
        <end position="388"/>
    </location>
</feature>